<evidence type="ECO:0000313" key="6">
    <source>
        <dbReference type="EMBL" id="EEG30116.1"/>
    </source>
</evidence>
<comment type="cofactor">
    <cofactor evidence="5">
        <name>Mg(2+)</name>
        <dbReference type="ChEBI" id="CHEBI:18420"/>
    </cofactor>
</comment>
<dbReference type="STRING" id="537013.CLOSTMETH_02277"/>
<comment type="caution">
    <text evidence="6">The sequence shown here is derived from an EMBL/GenBank/DDBJ whole genome shotgun (WGS) entry which is preliminary data.</text>
</comment>
<keyword evidence="6" id="KW-0436">Ligase</keyword>
<feature type="binding site" evidence="4">
    <location>
        <begin position="10"/>
        <end position="14"/>
    </location>
    <ligand>
        <name>ATP</name>
        <dbReference type="ChEBI" id="CHEBI:30616"/>
    </ligand>
</feature>
<dbReference type="GO" id="GO:0009396">
    <property type="term" value="P:folic acid-containing compound biosynthetic process"/>
    <property type="evidence" value="ECO:0007669"/>
    <property type="project" value="TreeGrafter"/>
</dbReference>
<dbReference type="GO" id="GO:0046872">
    <property type="term" value="F:metal ion binding"/>
    <property type="evidence" value="ECO:0007669"/>
    <property type="project" value="UniProtKB-KW"/>
</dbReference>
<sequence length="193" mass="22451">MVKQDIRPLKNRLREQCKSARREMTAQQKQDKDIRLFRRLISLERYRRAKMVITFVSTPIEVDTHNLILYALTEGKQVVVPRCVPGTRLMDFCLIRSFDDLEPGTFSVLEPKQNCEVLTRFDNSLCIVPGLAFDMHGYRLGYGKGYYDRFLNAYRGYTVGVCYNSCLYPSLPHGRFDCAVDLLVTESFCKRIQ</sequence>
<dbReference type="PANTHER" id="PTHR23407">
    <property type="entry name" value="ATPASE INHIBITOR/5-FORMYLTETRAHYDROFOLATE CYCLO-LIGASE"/>
    <property type="match status" value="1"/>
</dbReference>
<evidence type="ECO:0000256" key="3">
    <source>
        <dbReference type="ARBA" id="ARBA00022840"/>
    </source>
</evidence>
<feature type="binding site" evidence="4">
    <location>
        <position position="61"/>
    </location>
    <ligand>
        <name>substrate</name>
    </ligand>
</feature>
<organism evidence="6 7">
    <name type="scientific">[Clostridium] methylpentosum DSM 5476</name>
    <dbReference type="NCBI Taxonomy" id="537013"/>
    <lineage>
        <taxon>Bacteria</taxon>
        <taxon>Bacillati</taxon>
        <taxon>Bacillota</taxon>
        <taxon>Clostridia</taxon>
        <taxon>Eubacteriales</taxon>
        <taxon>Oscillospiraceae</taxon>
        <taxon>Oscillospiraceae incertae sedis</taxon>
    </lineage>
</organism>
<dbReference type="GO" id="GO:0035999">
    <property type="term" value="P:tetrahydrofolate interconversion"/>
    <property type="evidence" value="ECO:0007669"/>
    <property type="project" value="TreeGrafter"/>
</dbReference>
<dbReference type="Proteomes" id="UP000003340">
    <property type="component" value="Unassembled WGS sequence"/>
</dbReference>
<protein>
    <recommendedName>
        <fullName evidence="5">5-formyltetrahydrofolate cyclo-ligase</fullName>
        <ecNumber evidence="5">6.3.3.2</ecNumber>
    </recommendedName>
</protein>
<comment type="catalytic activity">
    <reaction evidence="5">
        <text>(6S)-5-formyl-5,6,7,8-tetrahydrofolate + ATP = (6R)-5,10-methenyltetrahydrofolate + ADP + phosphate</text>
        <dbReference type="Rhea" id="RHEA:10488"/>
        <dbReference type="ChEBI" id="CHEBI:30616"/>
        <dbReference type="ChEBI" id="CHEBI:43474"/>
        <dbReference type="ChEBI" id="CHEBI:57455"/>
        <dbReference type="ChEBI" id="CHEBI:57457"/>
        <dbReference type="ChEBI" id="CHEBI:456216"/>
        <dbReference type="EC" id="6.3.3.2"/>
    </reaction>
</comment>
<reference evidence="6 7" key="1">
    <citation type="submission" date="2009-01" db="EMBL/GenBank/DDBJ databases">
        <authorList>
            <person name="Fulton L."/>
            <person name="Clifton S."/>
            <person name="Fulton B."/>
            <person name="Xu J."/>
            <person name="Minx P."/>
            <person name="Pepin K.H."/>
            <person name="Johnson M."/>
            <person name="Bhonagiri V."/>
            <person name="Nash W.E."/>
            <person name="Mardis E.R."/>
            <person name="Wilson R.K."/>
        </authorList>
    </citation>
    <scope>NUCLEOTIDE SEQUENCE [LARGE SCALE GENOMIC DNA]</scope>
    <source>
        <strain evidence="6 7">DSM 5476</strain>
    </source>
</reference>
<evidence type="ECO:0000256" key="2">
    <source>
        <dbReference type="ARBA" id="ARBA00022741"/>
    </source>
</evidence>
<dbReference type="GO" id="GO:0030272">
    <property type="term" value="F:5-formyltetrahydrofolate cyclo-ligase activity"/>
    <property type="evidence" value="ECO:0007669"/>
    <property type="project" value="UniProtKB-EC"/>
</dbReference>
<evidence type="ECO:0000313" key="7">
    <source>
        <dbReference type="Proteomes" id="UP000003340"/>
    </source>
</evidence>
<evidence type="ECO:0000256" key="4">
    <source>
        <dbReference type="PIRSR" id="PIRSR006806-1"/>
    </source>
</evidence>
<comment type="similarity">
    <text evidence="1 5">Belongs to the 5-formyltetrahydrofolate cyclo-ligase family.</text>
</comment>
<dbReference type="Gene3D" id="3.40.50.10420">
    <property type="entry name" value="NagB/RpiA/CoA transferase-like"/>
    <property type="match status" value="1"/>
</dbReference>
<dbReference type="eggNOG" id="COG0212">
    <property type="taxonomic scope" value="Bacteria"/>
</dbReference>
<dbReference type="InterPro" id="IPR024185">
    <property type="entry name" value="FTHF_cligase-like_sf"/>
</dbReference>
<feature type="binding site" evidence="4">
    <location>
        <begin position="139"/>
        <end position="147"/>
    </location>
    <ligand>
        <name>ATP</name>
        <dbReference type="ChEBI" id="CHEBI:30616"/>
    </ligand>
</feature>
<dbReference type="AlphaFoldDB" id="C0EEJ1"/>
<name>C0EEJ1_9FIRM</name>
<gene>
    <name evidence="6" type="ORF">CLOSTMETH_02277</name>
</gene>
<keyword evidence="2 4" id="KW-0547">Nucleotide-binding</keyword>
<dbReference type="SUPFAM" id="SSF100950">
    <property type="entry name" value="NagB/RpiA/CoA transferase-like"/>
    <property type="match status" value="1"/>
</dbReference>
<dbReference type="EMBL" id="ACEC01000073">
    <property type="protein sequence ID" value="EEG30116.1"/>
    <property type="molecule type" value="Genomic_DNA"/>
</dbReference>
<dbReference type="Pfam" id="PF01812">
    <property type="entry name" value="5-FTHF_cyc-lig"/>
    <property type="match status" value="1"/>
</dbReference>
<evidence type="ECO:0000256" key="5">
    <source>
        <dbReference type="RuleBase" id="RU361279"/>
    </source>
</evidence>
<keyword evidence="5" id="KW-0479">Metal-binding</keyword>
<feature type="binding site" evidence="4">
    <location>
        <position position="56"/>
    </location>
    <ligand>
        <name>substrate</name>
    </ligand>
</feature>
<keyword evidence="3 4" id="KW-0067">ATP-binding</keyword>
<reference evidence="6 7" key="2">
    <citation type="submission" date="2009-02" db="EMBL/GenBank/DDBJ databases">
        <title>Draft genome sequence of Clostridium methylpentosum (DSM 5476).</title>
        <authorList>
            <person name="Sudarsanam P."/>
            <person name="Ley R."/>
            <person name="Guruge J."/>
            <person name="Turnbaugh P.J."/>
            <person name="Mahowald M."/>
            <person name="Liep D."/>
            <person name="Gordon J."/>
        </authorList>
    </citation>
    <scope>NUCLEOTIDE SEQUENCE [LARGE SCALE GENOMIC DNA]</scope>
    <source>
        <strain evidence="6 7">DSM 5476</strain>
    </source>
</reference>
<dbReference type="NCBIfam" id="TIGR02727">
    <property type="entry name" value="MTHFS_bact"/>
    <property type="match status" value="1"/>
</dbReference>
<dbReference type="InterPro" id="IPR002698">
    <property type="entry name" value="FTHF_cligase"/>
</dbReference>
<dbReference type="InterPro" id="IPR037171">
    <property type="entry name" value="NagB/RpiA_transferase-like"/>
</dbReference>
<dbReference type="PANTHER" id="PTHR23407:SF1">
    <property type="entry name" value="5-FORMYLTETRAHYDROFOLATE CYCLO-LIGASE"/>
    <property type="match status" value="1"/>
</dbReference>
<keyword evidence="5" id="KW-0460">Magnesium</keyword>
<dbReference type="GO" id="GO:0005524">
    <property type="term" value="F:ATP binding"/>
    <property type="evidence" value="ECO:0007669"/>
    <property type="project" value="UniProtKB-KW"/>
</dbReference>
<evidence type="ECO:0000256" key="1">
    <source>
        <dbReference type="ARBA" id="ARBA00010638"/>
    </source>
</evidence>
<keyword evidence="7" id="KW-1185">Reference proteome</keyword>
<proteinExistence type="inferred from homology"/>
<accession>C0EEJ1</accession>
<dbReference type="PIRSF" id="PIRSF006806">
    <property type="entry name" value="FTHF_cligase"/>
    <property type="match status" value="1"/>
</dbReference>
<dbReference type="EC" id="6.3.3.2" evidence="5"/>
<dbReference type="HOGENOM" id="CLU_066245_2_2_9"/>